<evidence type="ECO:0000313" key="2">
    <source>
        <dbReference type="EMBL" id="CAF2067651.1"/>
    </source>
</evidence>
<name>A0A816QXQ1_9BILA</name>
<reference evidence="2" key="1">
    <citation type="submission" date="2021-02" db="EMBL/GenBank/DDBJ databases">
        <authorList>
            <person name="Nowell W R."/>
        </authorList>
    </citation>
    <scope>NUCLEOTIDE SEQUENCE</scope>
</reference>
<dbReference type="Proteomes" id="UP000663856">
    <property type="component" value="Unassembled WGS sequence"/>
</dbReference>
<dbReference type="InterPro" id="IPR011050">
    <property type="entry name" value="Pectin_lyase_fold/virulence"/>
</dbReference>
<gene>
    <name evidence="2" type="ORF">WKI299_LOCUS13552</name>
</gene>
<dbReference type="Gene3D" id="2.160.20.10">
    <property type="entry name" value="Single-stranded right-handed beta-helix, Pectin lyase-like"/>
    <property type="match status" value="2"/>
</dbReference>
<comment type="caution">
    <text evidence="2">The sequence shown here is derived from an EMBL/GenBank/DDBJ whole genome shotgun (WGS) entry which is preliminary data.</text>
</comment>
<dbReference type="InterPro" id="IPR012334">
    <property type="entry name" value="Pectin_lyas_fold"/>
</dbReference>
<evidence type="ECO:0000313" key="3">
    <source>
        <dbReference type="Proteomes" id="UP000663856"/>
    </source>
</evidence>
<keyword evidence="1" id="KW-1133">Transmembrane helix</keyword>
<organism evidence="2 3">
    <name type="scientific">Rotaria magnacalcarata</name>
    <dbReference type="NCBI Taxonomy" id="392030"/>
    <lineage>
        <taxon>Eukaryota</taxon>
        <taxon>Metazoa</taxon>
        <taxon>Spiralia</taxon>
        <taxon>Gnathifera</taxon>
        <taxon>Rotifera</taxon>
        <taxon>Eurotatoria</taxon>
        <taxon>Bdelloidea</taxon>
        <taxon>Philodinida</taxon>
        <taxon>Philodinidae</taxon>
        <taxon>Rotaria</taxon>
    </lineage>
</organism>
<evidence type="ECO:0008006" key="4">
    <source>
        <dbReference type="Google" id="ProtNLM"/>
    </source>
</evidence>
<dbReference type="SUPFAM" id="SSF51126">
    <property type="entry name" value="Pectin lyase-like"/>
    <property type="match status" value="1"/>
</dbReference>
<keyword evidence="1" id="KW-0472">Membrane</keyword>
<protein>
    <recommendedName>
        <fullName evidence="4">Pectate lyase superfamily protein domain-containing protein</fullName>
    </recommendedName>
</protein>
<dbReference type="EMBL" id="CAJNRF010005126">
    <property type="protein sequence ID" value="CAF2067651.1"/>
    <property type="molecule type" value="Genomic_DNA"/>
</dbReference>
<evidence type="ECO:0000256" key="1">
    <source>
        <dbReference type="SAM" id="Phobius"/>
    </source>
</evidence>
<proteinExistence type="predicted"/>
<dbReference type="AlphaFoldDB" id="A0A816QXQ1"/>
<accession>A0A816QXQ1</accession>
<keyword evidence="1" id="KW-0812">Transmembrane</keyword>
<sequence length="609" mass="67298">MKFASKWFILMTMSIQCSYMLGAIFSVVTYGAYPNDNIDDTDAVKLAINKAIEAGQNNIVLFQSGTYNFKSVIGIYNANKLTVMGQGMQQTLLLGNAPAAMFQPLNCRELTITALAIDFDPLPFTAGYVVSVNPTYLDVQIVSPHKADIDRQVSAILRYNPTMMRPAFGPDTYEIYQDPPLDRNTSLVSNNILRIPLKNPTKFVIGDPIVARYSHNRHAIDAQDVTDLNIHYVTIYTSWLMGLVAMRAKGLNINNYHVIPRSGRWMSTPVDCMHFSDCRNYINITDSKCVAQGDDGLNVHAFYLQVTQIISSASLILREYNWPDVLNVGAGTRMEFSSSQQPFTVYTSATVVSTSIQGPNARVFVFTGPVFANVGDWVSVADTPVLTVRNLTVANNRARGVLLKTRRVQITNSLFIGTSGPAVLFEPSLDWHESVAAQDVKLLQNVYINCNEGIARQGGVISFAPFPPQLNRIFYDVIIQSSTFLFGPYTEGLLQSINAANVYIKGNYIATNSSTPLVTICNSLNICAHNNTFVNNRFSVNSYIYDTRSLCREELSDLIGLPASGFDSHFAPPVVATKAGVQPYDHQTYTDSFNTMDLSNILSISNIIG</sequence>
<feature type="transmembrane region" description="Helical" evidence="1">
    <location>
        <begin position="7"/>
        <end position="33"/>
    </location>
</feature>